<protein>
    <recommendedName>
        <fullName evidence="4">tRNA synthetases class I catalytic domain-containing protein</fullName>
    </recommendedName>
</protein>
<organism evidence="5 6">
    <name type="scientific">Trichoderma gamsii</name>
    <dbReference type="NCBI Taxonomy" id="398673"/>
    <lineage>
        <taxon>Eukaryota</taxon>
        <taxon>Fungi</taxon>
        <taxon>Dikarya</taxon>
        <taxon>Ascomycota</taxon>
        <taxon>Pezizomycotina</taxon>
        <taxon>Sordariomycetes</taxon>
        <taxon>Hypocreomycetidae</taxon>
        <taxon>Hypocreales</taxon>
        <taxon>Hypocreaceae</taxon>
        <taxon>Trichoderma</taxon>
    </lineage>
</organism>
<dbReference type="OrthoDB" id="438179at2759"/>
<dbReference type="Proteomes" id="UP000236546">
    <property type="component" value="Unassembled WGS sequence"/>
</dbReference>
<reference evidence="5 6" key="1">
    <citation type="submission" date="2017-02" db="EMBL/GenBank/DDBJ databases">
        <title>Genomes of Trichoderma spp. with biocontrol activity.</title>
        <authorList>
            <person name="Gardiner D."/>
            <person name="Kazan K."/>
            <person name="Vos C."/>
            <person name="Harvey P."/>
        </authorList>
    </citation>
    <scope>NUCLEOTIDE SEQUENCE [LARGE SCALE GENOMIC DNA]</scope>
    <source>
        <strain evidence="5 6">A5MH</strain>
    </source>
</reference>
<dbReference type="GO" id="GO:0006423">
    <property type="term" value="P:cysteinyl-tRNA aminoacylation"/>
    <property type="evidence" value="ECO:0007669"/>
    <property type="project" value="TreeGrafter"/>
</dbReference>
<gene>
    <name evidence="5" type="ORF">TGAMA5MH_09724</name>
</gene>
<dbReference type="GO" id="GO:0005737">
    <property type="term" value="C:cytoplasm"/>
    <property type="evidence" value="ECO:0007669"/>
    <property type="project" value="TreeGrafter"/>
</dbReference>
<proteinExistence type="predicted"/>
<feature type="domain" description="tRNA synthetases class I catalytic" evidence="4">
    <location>
        <begin position="2"/>
        <end position="184"/>
    </location>
</feature>
<dbReference type="Gene3D" id="3.40.50.620">
    <property type="entry name" value="HUPs"/>
    <property type="match status" value="1"/>
</dbReference>
<dbReference type="GO" id="GO:0005524">
    <property type="term" value="F:ATP binding"/>
    <property type="evidence" value="ECO:0007669"/>
    <property type="project" value="UniProtKB-KW"/>
</dbReference>
<dbReference type="InterPro" id="IPR014729">
    <property type="entry name" value="Rossmann-like_a/b/a_fold"/>
</dbReference>
<sequence>MNTTDIDDKIILQGRRKHLLARYKQEHATEDDSVSDSVLAETKVSQAVTVADLLLRAHIETARSAAEVLRAPGKLPEFFAKTDDILRPYLDALHGADVDSNNHKIYLELTQTFERRFFEDMNALNVPQIARFVEKIVANGFGYACSDGSVYFDIDSFEKAGHSYSRLEPWNKNDRVLQADGEGSLSKGK</sequence>
<name>A0A2K0SYL9_9HYPO</name>
<dbReference type="AlphaFoldDB" id="A0A2K0SYL9"/>
<keyword evidence="1" id="KW-0436">Ligase</keyword>
<comment type="caution">
    <text evidence="5">The sequence shown here is derived from an EMBL/GenBank/DDBJ whole genome shotgun (WGS) entry which is preliminary data.</text>
</comment>
<evidence type="ECO:0000256" key="3">
    <source>
        <dbReference type="ARBA" id="ARBA00022840"/>
    </source>
</evidence>
<dbReference type="PANTHER" id="PTHR10890:SF3">
    <property type="entry name" value="CYSTEINE--TRNA LIGASE, CYTOPLASMIC"/>
    <property type="match status" value="1"/>
</dbReference>
<keyword evidence="2" id="KW-0547">Nucleotide-binding</keyword>
<evidence type="ECO:0000256" key="2">
    <source>
        <dbReference type="ARBA" id="ARBA00022741"/>
    </source>
</evidence>
<dbReference type="Pfam" id="PF01406">
    <property type="entry name" value="tRNA-synt_1e"/>
    <property type="match status" value="1"/>
</dbReference>
<dbReference type="PANTHER" id="PTHR10890">
    <property type="entry name" value="CYSTEINYL-TRNA SYNTHETASE"/>
    <property type="match status" value="1"/>
</dbReference>
<evidence type="ECO:0000259" key="4">
    <source>
        <dbReference type="Pfam" id="PF01406"/>
    </source>
</evidence>
<dbReference type="InterPro" id="IPR032678">
    <property type="entry name" value="tRNA-synt_1_cat_dom"/>
</dbReference>
<keyword evidence="3" id="KW-0067">ATP-binding</keyword>
<accession>A0A2K0SYL9</accession>
<evidence type="ECO:0000256" key="1">
    <source>
        <dbReference type="ARBA" id="ARBA00022598"/>
    </source>
</evidence>
<dbReference type="EMBL" id="MTYH01000105">
    <property type="protein sequence ID" value="PNP38366.1"/>
    <property type="molecule type" value="Genomic_DNA"/>
</dbReference>
<dbReference type="InterPro" id="IPR024909">
    <property type="entry name" value="Cys-tRNA/MSH_ligase"/>
</dbReference>
<evidence type="ECO:0000313" key="5">
    <source>
        <dbReference type="EMBL" id="PNP38366.1"/>
    </source>
</evidence>
<dbReference type="GO" id="GO:0004817">
    <property type="term" value="F:cysteine-tRNA ligase activity"/>
    <property type="evidence" value="ECO:0007669"/>
    <property type="project" value="TreeGrafter"/>
</dbReference>
<evidence type="ECO:0000313" key="6">
    <source>
        <dbReference type="Proteomes" id="UP000236546"/>
    </source>
</evidence>